<reference evidence="2 3" key="1">
    <citation type="journal article" date="2013" name="Genome Announc.">
        <title>Genome Sequence of Moraxella macacae 0408225, a Novel Bacterial Species Isolated from a Cynomolgus Macaque with Epistaxis.</title>
        <authorList>
            <person name="Ladner J.T."/>
            <person name="Whitehouse C.A."/>
            <person name="Koroleva G.I."/>
            <person name="Palacios G.F."/>
        </authorList>
    </citation>
    <scope>NUCLEOTIDE SEQUENCE [LARGE SCALE GENOMIC DNA]</scope>
    <source>
        <strain evidence="2 3">0408225</strain>
    </source>
</reference>
<dbReference type="RefSeq" id="WP_009767593.1">
    <property type="nucleotide sequence ID" value="NZ_ANIN01000001.1"/>
</dbReference>
<evidence type="ECO:0008006" key="4">
    <source>
        <dbReference type="Google" id="ProtNLM"/>
    </source>
</evidence>
<dbReference type="PATRIC" id="fig|1230338.3.peg.1135"/>
<dbReference type="EMBL" id="ANIN01000001">
    <property type="protein sequence ID" value="ELA09775.1"/>
    <property type="molecule type" value="Genomic_DNA"/>
</dbReference>
<gene>
    <name evidence="2" type="ORF">MOMA_05215</name>
</gene>
<sequence length="145" mass="15048">MKKVLSLVMLMGALALTACGGGSSESSASSYKDVFKKVILLNGNEYSCPTQVAHNSCTTDDSCKAAKCTLTKAVNKPNNPALKACAVKGKNIYGKKGESCTFSLAILNKGAPQTLICGATGGASIANSFYFGKTLKFNDTTISCQ</sequence>
<dbReference type="PROSITE" id="PS51257">
    <property type="entry name" value="PROKAR_LIPOPROTEIN"/>
    <property type="match status" value="1"/>
</dbReference>
<dbReference type="Proteomes" id="UP000023795">
    <property type="component" value="Unassembled WGS sequence"/>
</dbReference>
<comment type="caution">
    <text evidence="2">The sequence shown here is derived from an EMBL/GenBank/DDBJ whole genome shotgun (WGS) entry which is preliminary data.</text>
</comment>
<evidence type="ECO:0000313" key="3">
    <source>
        <dbReference type="Proteomes" id="UP000023795"/>
    </source>
</evidence>
<feature type="chain" id="PRO_5003958352" description="Lipoprotein" evidence="1">
    <location>
        <begin position="21"/>
        <end position="145"/>
    </location>
</feature>
<name>L2FA53_9GAMM</name>
<dbReference type="STRING" id="1230338.MOMA_05215"/>
<dbReference type="OrthoDB" id="9847599at2"/>
<proteinExistence type="predicted"/>
<keyword evidence="3" id="KW-1185">Reference proteome</keyword>
<protein>
    <recommendedName>
        <fullName evidence="4">Lipoprotein</fullName>
    </recommendedName>
</protein>
<accession>L2FA53</accession>
<dbReference type="AlphaFoldDB" id="L2FA53"/>
<keyword evidence="1" id="KW-0732">Signal</keyword>
<evidence type="ECO:0000256" key="1">
    <source>
        <dbReference type="SAM" id="SignalP"/>
    </source>
</evidence>
<evidence type="ECO:0000313" key="2">
    <source>
        <dbReference type="EMBL" id="ELA09775.1"/>
    </source>
</evidence>
<organism evidence="2 3">
    <name type="scientific">Moraxella macacae 0408225</name>
    <dbReference type="NCBI Taxonomy" id="1230338"/>
    <lineage>
        <taxon>Bacteria</taxon>
        <taxon>Pseudomonadati</taxon>
        <taxon>Pseudomonadota</taxon>
        <taxon>Gammaproteobacteria</taxon>
        <taxon>Moraxellales</taxon>
        <taxon>Moraxellaceae</taxon>
        <taxon>Moraxella</taxon>
    </lineage>
</organism>
<feature type="signal peptide" evidence="1">
    <location>
        <begin position="1"/>
        <end position="20"/>
    </location>
</feature>